<evidence type="ECO:0000313" key="2">
    <source>
        <dbReference type="Proteomes" id="UP000183832"/>
    </source>
</evidence>
<keyword evidence="2" id="KW-1185">Reference proteome</keyword>
<dbReference type="EMBL" id="CVRI01000043">
    <property type="protein sequence ID" value="CRK96250.1"/>
    <property type="molecule type" value="Genomic_DNA"/>
</dbReference>
<organism evidence="1 2">
    <name type="scientific">Clunio marinus</name>
    <dbReference type="NCBI Taxonomy" id="568069"/>
    <lineage>
        <taxon>Eukaryota</taxon>
        <taxon>Metazoa</taxon>
        <taxon>Ecdysozoa</taxon>
        <taxon>Arthropoda</taxon>
        <taxon>Hexapoda</taxon>
        <taxon>Insecta</taxon>
        <taxon>Pterygota</taxon>
        <taxon>Neoptera</taxon>
        <taxon>Endopterygota</taxon>
        <taxon>Diptera</taxon>
        <taxon>Nematocera</taxon>
        <taxon>Chironomoidea</taxon>
        <taxon>Chironomidae</taxon>
        <taxon>Clunio</taxon>
    </lineage>
</organism>
<gene>
    <name evidence="1" type="ORF">CLUMA_CG009677</name>
</gene>
<proteinExistence type="predicted"/>
<accession>A0A1J1I947</accession>
<sequence length="72" mass="8287">MALLTQKCVPSIGMMMVKEIDLMSAPCDVHYGMMMMCLNIRFSLLYYATRREIIKEFTTLEQSCKISNADII</sequence>
<dbReference type="Proteomes" id="UP000183832">
    <property type="component" value="Unassembled WGS sequence"/>
</dbReference>
<evidence type="ECO:0000313" key="1">
    <source>
        <dbReference type="EMBL" id="CRK96250.1"/>
    </source>
</evidence>
<name>A0A1J1I947_9DIPT</name>
<protein>
    <submittedName>
        <fullName evidence="1">CLUMA_CG009677, isoform A</fullName>
    </submittedName>
</protein>
<reference evidence="1 2" key="1">
    <citation type="submission" date="2015-04" db="EMBL/GenBank/DDBJ databases">
        <authorList>
            <person name="Syromyatnikov M.Y."/>
            <person name="Popov V.N."/>
        </authorList>
    </citation>
    <scope>NUCLEOTIDE SEQUENCE [LARGE SCALE GENOMIC DNA]</scope>
</reference>
<dbReference type="AlphaFoldDB" id="A0A1J1I947"/>